<keyword evidence="5 7" id="KW-0067">ATP-binding</keyword>
<reference evidence="7 8" key="1">
    <citation type="submission" date="2020-04" db="EMBL/GenBank/DDBJ databases">
        <title>Draft genome of Leeia sp. IMCC25680.</title>
        <authorList>
            <person name="Song J."/>
            <person name="Cho J.-C."/>
        </authorList>
    </citation>
    <scope>NUCLEOTIDE SEQUENCE [LARGE SCALE GENOMIC DNA]</scope>
    <source>
        <strain evidence="7 8">IMCC25680</strain>
    </source>
</reference>
<name>A0A847SB95_9NEIS</name>
<gene>
    <name evidence="7" type="ORF">HF682_13515</name>
</gene>
<dbReference type="PROSITE" id="PS50893">
    <property type="entry name" value="ABC_TRANSPORTER_2"/>
    <property type="match status" value="1"/>
</dbReference>
<dbReference type="InterPro" id="IPR017871">
    <property type="entry name" value="ABC_transporter-like_CS"/>
</dbReference>
<protein>
    <submittedName>
        <fullName evidence="7">ABC transporter ATP-binding protein</fullName>
    </submittedName>
</protein>
<organism evidence="7 8">
    <name type="scientific">Leeia aquatica</name>
    <dbReference type="NCBI Taxonomy" id="2725557"/>
    <lineage>
        <taxon>Bacteria</taxon>
        <taxon>Pseudomonadati</taxon>
        <taxon>Pseudomonadota</taxon>
        <taxon>Betaproteobacteria</taxon>
        <taxon>Neisseriales</taxon>
        <taxon>Leeiaceae</taxon>
        <taxon>Leeia</taxon>
    </lineage>
</organism>
<dbReference type="InterPro" id="IPR027417">
    <property type="entry name" value="P-loop_NTPase"/>
</dbReference>
<keyword evidence="8" id="KW-1185">Reference proteome</keyword>
<dbReference type="InterPro" id="IPR003593">
    <property type="entry name" value="AAA+_ATPase"/>
</dbReference>
<evidence type="ECO:0000256" key="4">
    <source>
        <dbReference type="ARBA" id="ARBA00022741"/>
    </source>
</evidence>
<accession>A0A847SB95</accession>
<proteinExistence type="inferred from homology"/>
<dbReference type="AlphaFoldDB" id="A0A847SB95"/>
<dbReference type="InterPro" id="IPR003439">
    <property type="entry name" value="ABC_transporter-like_ATP-bd"/>
</dbReference>
<dbReference type="RefSeq" id="WP_168877847.1">
    <property type="nucleotide sequence ID" value="NZ_JABAIM010000003.1"/>
</dbReference>
<dbReference type="Pfam" id="PF00005">
    <property type="entry name" value="ABC_tran"/>
    <property type="match status" value="1"/>
</dbReference>
<evidence type="ECO:0000313" key="8">
    <source>
        <dbReference type="Proteomes" id="UP000587991"/>
    </source>
</evidence>
<dbReference type="PROSITE" id="PS00211">
    <property type="entry name" value="ABC_TRANSPORTER_1"/>
    <property type="match status" value="1"/>
</dbReference>
<dbReference type="PANTHER" id="PTHR42734:SF5">
    <property type="entry name" value="IRON TRANSPORT SYSTEM ATP-BINDING PROTEIN HI_0361-RELATED"/>
    <property type="match status" value="1"/>
</dbReference>
<evidence type="ECO:0000256" key="2">
    <source>
        <dbReference type="ARBA" id="ARBA00022448"/>
    </source>
</evidence>
<dbReference type="SUPFAM" id="SSF52540">
    <property type="entry name" value="P-loop containing nucleoside triphosphate hydrolases"/>
    <property type="match status" value="1"/>
</dbReference>
<sequence length="252" mass="27748">MSAVTLENVTLAYYRHPAVHHVSGQFRQGVTTAIVGPNGAGKSSLLKALVGLLPVQHGSIRFADPSRHMAYLPQLANIDRSFPVSVRDVVLLGHWRKRGWFGGVSQAEREQVEQALATVGLEGFGDRSIGSLSSGQFQRVLFSRILLQDAPIILLDEPFTGVDARTTADLLRLIQHWQHEGRTVIGVLHDFDQVRSHFMDTVLLAKECIAWGPTHEVLTPASLQRANAMAERWVDDAPVCHRDDPVNQSVAA</sequence>
<dbReference type="PANTHER" id="PTHR42734">
    <property type="entry name" value="METAL TRANSPORT SYSTEM ATP-BINDING PROTEIN TM_0124-RELATED"/>
    <property type="match status" value="1"/>
</dbReference>
<dbReference type="GO" id="GO:0005524">
    <property type="term" value="F:ATP binding"/>
    <property type="evidence" value="ECO:0007669"/>
    <property type="project" value="UniProtKB-KW"/>
</dbReference>
<evidence type="ECO:0000256" key="3">
    <source>
        <dbReference type="ARBA" id="ARBA00022475"/>
    </source>
</evidence>
<dbReference type="GO" id="GO:0016887">
    <property type="term" value="F:ATP hydrolysis activity"/>
    <property type="evidence" value="ECO:0007669"/>
    <property type="project" value="InterPro"/>
</dbReference>
<comment type="caution">
    <text evidence="7">The sequence shown here is derived from an EMBL/GenBank/DDBJ whole genome shotgun (WGS) entry which is preliminary data.</text>
</comment>
<dbReference type="SMART" id="SM00382">
    <property type="entry name" value="AAA"/>
    <property type="match status" value="1"/>
</dbReference>
<dbReference type="CDD" id="cd03235">
    <property type="entry name" value="ABC_Metallic_Cations"/>
    <property type="match status" value="1"/>
</dbReference>
<keyword evidence="3" id="KW-1003">Cell membrane</keyword>
<evidence type="ECO:0000313" key="7">
    <source>
        <dbReference type="EMBL" id="NLR76177.1"/>
    </source>
</evidence>
<evidence type="ECO:0000256" key="5">
    <source>
        <dbReference type="ARBA" id="ARBA00022840"/>
    </source>
</evidence>
<evidence type="ECO:0000259" key="6">
    <source>
        <dbReference type="PROSITE" id="PS50893"/>
    </source>
</evidence>
<dbReference type="InterPro" id="IPR050153">
    <property type="entry name" value="Metal_Ion_Import_ABC"/>
</dbReference>
<comment type="similarity">
    <text evidence="1">Belongs to the ABC transporter superfamily.</text>
</comment>
<keyword evidence="2" id="KW-0813">Transport</keyword>
<dbReference type="EMBL" id="JABAIM010000003">
    <property type="protein sequence ID" value="NLR76177.1"/>
    <property type="molecule type" value="Genomic_DNA"/>
</dbReference>
<keyword evidence="3" id="KW-0472">Membrane</keyword>
<dbReference type="Proteomes" id="UP000587991">
    <property type="component" value="Unassembled WGS sequence"/>
</dbReference>
<feature type="domain" description="ABC transporter" evidence="6">
    <location>
        <begin position="4"/>
        <end position="231"/>
    </location>
</feature>
<keyword evidence="4" id="KW-0547">Nucleotide-binding</keyword>
<dbReference type="Gene3D" id="3.40.50.300">
    <property type="entry name" value="P-loop containing nucleotide triphosphate hydrolases"/>
    <property type="match status" value="1"/>
</dbReference>
<evidence type="ECO:0000256" key="1">
    <source>
        <dbReference type="ARBA" id="ARBA00005417"/>
    </source>
</evidence>